<evidence type="ECO:0000313" key="3">
    <source>
        <dbReference type="Proteomes" id="UP000178372"/>
    </source>
</evidence>
<dbReference type="SUPFAM" id="SSF82171">
    <property type="entry name" value="DPP6 N-terminal domain-like"/>
    <property type="match status" value="1"/>
</dbReference>
<comment type="caution">
    <text evidence="2">The sequence shown here is derived from an EMBL/GenBank/DDBJ whole genome shotgun (WGS) entry which is preliminary data.</text>
</comment>
<dbReference type="AlphaFoldDB" id="A0A1F7GBB9"/>
<dbReference type="InterPro" id="IPR013229">
    <property type="entry name" value="PEGA"/>
</dbReference>
<organism evidence="2 3">
    <name type="scientific">Candidatus Roizmanbacteria bacterium RIFCSPHIGHO2_01_FULL_39_12b</name>
    <dbReference type="NCBI Taxonomy" id="1802030"/>
    <lineage>
        <taxon>Bacteria</taxon>
        <taxon>Candidatus Roizmaniibacteriota</taxon>
    </lineage>
</organism>
<evidence type="ECO:0000259" key="1">
    <source>
        <dbReference type="Pfam" id="PF08308"/>
    </source>
</evidence>
<dbReference type="Pfam" id="PF08308">
    <property type="entry name" value="PEGA"/>
    <property type="match status" value="1"/>
</dbReference>
<protein>
    <recommendedName>
        <fullName evidence="1">PEGA domain-containing protein</fullName>
    </recommendedName>
</protein>
<name>A0A1F7GBB9_9BACT</name>
<accession>A0A1F7GBB9</accession>
<proteinExistence type="predicted"/>
<feature type="domain" description="PEGA" evidence="1">
    <location>
        <begin position="44"/>
        <end position="107"/>
    </location>
</feature>
<evidence type="ECO:0000313" key="2">
    <source>
        <dbReference type="EMBL" id="OGK16209.1"/>
    </source>
</evidence>
<dbReference type="EMBL" id="MFZF01000019">
    <property type="protein sequence ID" value="OGK16209.1"/>
    <property type="molecule type" value="Genomic_DNA"/>
</dbReference>
<dbReference type="Proteomes" id="UP000178372">
    <property type="component" value="Unassembled WGS sequence"/>
</dbReference>
<gene>
    <name evidence="2" type="ORF">A2690_03140</name>
</gene>
<reference evidence="2 3" key="1">
    <citation type="journal article" date="2016" name="Nat. Commun.">
        <title>Thousands of microbial genomes shed light on interconnected biogeochemical processes in an aquifer system.</title>
        <authorList>
            <person name="Anantharaman K."/>
            <person name="Brown C.T."/>
            <person name="Hug L.A."/>
            <person name="Sharon I."/>
            <person name="Castelle C.J."/>
            <person name="Probst A.J."/>
            <person name="Thomas B.C."/>
            <person name="Singh A."/>
            <person name="Wilkins M.J."/>
            <person name="Karaoz U."/>
            <person name="Brodie E.L."/>
            <person name="Williams K.H."/>
            <person name="Hubbard S.S."/>
            <person name="Banfield J.F."/>
        </authorList>
    </citation>
    <scope>NUCLEOTIDE SEQUENCE [LARGE SCALE GENOMIC DNA]</scope>
</reference>
<sequence length="403" mass="44725">MKFSWFLKRLLLVGFFAVILVGLIIFGRGYRINVEQKSLNATAILVANSTPDGAKIYVNGQLKGATDSNIFLPPGEYSIQIKKDGFTPWEKTMRIKGEWVANVNPNLFPLNPSLSPITSLGIVKAVASPTGGKLILLTKASDEQKSGVYQLDNNRLPLSIINPLKLIAQDSAFGLDYNPDPATITFSPDEKQMLITFTSASGLASKTYLLDIDALAQNALDVSQSVDVVKAAWDQQRAKNIKKVLETYKKPFPKVAENFYIISFSPDEKKILYTVKNPSSLPIIIKPRLIATNQTEEARDLVPGELYVYDKTEDKNFKIDVPISENVTNTPPVIWYTDSNHLIINRETDIAVIDYDGTNKRALYSGPFKPDFLSVTSDGKLFILANLNPENNEFPDVYAVGIK</sequence>